<evidence type="ECO:0000259" key="4">
    <source>
        <dbReference type="PROSITE" id="PS51149"/>
    </source>
</evidence>
<dbReference type="Pfam" id="PF01228">
    <property type="entry name" value="Gly_radical"/>
    <property type="match status" value="1"/>
</dbReference>
<protein>
    <submittedName>
        <fullName evidence="6">Benzylsuccinate synthase alpha subunit</fullName>
        <ecNumber evidence="6">4.1.99.11</ecNumber>
    </submittedName>
</protein>
<dbReference type="EMBL" id="PVXL01000008">
    <property type="protein sequence ID" value="PRR77456.1"/>
    <property type="molecule type" value="Genomic_DNA"/>
</dbReference>
<dbReference type="InterPro" id="IPR004184">
    <property type="entry name" value="PFL_dom"/>
</dbReference>
<gene>
    <name evidence="6" type="primary">bssA</name>
    <name evidence="6" type="ORF">MOST_02060</name>
</gene>
<evidence type="ECO:0000256" key="2">
    <source>
        <dbReference type="ARBA" id="ARBA00023239"/>
    </source>
</evidence>
<accession>A0A9X7P7G4</accession>
<dbReference type="InterPro" id="IPR051215">
    <property type="entry name" value="GRE"/>
</dbReference>
<dbReference type="RefSeq" id="WP_054937264.1">
    <property type="nucleotide sequence ID" value="NZ_PVXL01000008.1"/>
</dbReference>
<keyword evidence="1" id="KW-0556">Organic radical</keyword>
<evidence type="ECO:0000256" key="1">
    <source>
        <dbReference type="ARBA" id="ARBA00022818"/>
    </source>
</evidence>
<sequence length="746" mass="84682">MAAELKPFQMELKPERTPRIESLYQYITSFKPGICIERAFYLTESYKKNMHLPVMVRRAKAIANVLDNMTIYILPGSLLAGNQASKPRWAPLFPEFDVEWMENEIIKGNPFYPWERPADKYDFDQGKTGELKAILDWWKGQTHTDRLRGRLPREALITHFDIKAVDIGAYFQGGDGHYSPDHKWLFEHGLQYIIDQCEDYLSKLDWSAPDSILKKDFYESAIISCKAVIRFAHRYAELAERLASEEKDETRRQELLRMAEICRRVPQYPARTFHEALQFMYFIHLCIQIEDNGAGISIGRYDQIMWDIYQKDLHEGRLTREQALELTENFYLQIYTLNKIRSWGDTDYFRGVPMFQNLTIGGQDPKTKSDSTNELSYIALEATANTRVPQPSLTVRFHRKTPLEFKIKVAEVIRLGMGLPSVFNDEVYIPALINRGYEIDDAYNYCIIGCVEPGVSGLLGGRTGGAWLNLTKILEMSLYNGRDPRTGITLHPNKNGKDLSTFSSFEEVKEAYLDQLVYYLTMEAILENTIDQCWEEYLEEPIAAIFGCPTTTIPRGKPLKKGGAKYDFTGQQTIGIANVANSLYAIKKLIFDDKVLTGAQLLHALETNFQDMTTNPTGPEIKAMCLNVPKYGNDIDEVDFIARDMLAYVANSLNKFKNTRYGRGPIGCIFHCSTSTVSSNTPFGKVCGATPDGRDAWTPVADGQSPMRGTDKKGPTAAIASVSKLNNILLSCGSLFNLKFVPEDLR</sequence>
<dbReference type="PANTHER" id="PTHR43641:SF2">
    <property type="entry name" value="DEHYDRATASE YBIW-RELATED"/>
    <property type="match status" value="1"/>
</dbReference>
<dbReference type="Gene3D" id="3.20.70.20">
    <property type="match status" value="1"/>
</dbReference>
<evidence type="ECO:0000256" key="3">
    <source>
        <dbReference type="PROSITE-ProRule" id="PRU00493"/>
    </source>
</evidence>
<evidence type="ECO:0000259" key="5">
    <source>
        <dbReference type="PROSITE" id="PS51554"/>
    </source>
</evidence>
<dbReference type="PROSITE" id="PS51554">
    <property type="entry name" value="PFL"/>
    <property type="match status" value="1"/>
</dbReference>
<feature type="domain" description="Glycine radical" evidence="4">
    <location>
        <begin position="702"/>
        <end position="746"/>
    </location>
</feature>
<evidence type="ECO:0000313" key="6">
    <source>
        <dbReference type="EMBL" id="PRR77456.1"/>
    </source>
</evidence>
<feature type="domain" description="PFL" evidence="5">
    <location>
        <begin position="18"/>
        <end position="695"/>
    </location>
</feature>
<dbReference type="Proteomes" id="UP000239430">
    <property type="component" value="Unassembled WGS sequence"/>
</dbReference>
<comment type="caution">
    <text evidence="6">The sequence shown here is derived from an EMBL/GenBank/DDBJ whole genome shotgun (WGS) entry which is preliminary data.</text>
</comment>
<dbReference type="AlphaFoldDB" id="A0A9X7P7G4"/>
<dbReference type="GO" id="GO:0005829">
    <property type="term" value="C:cytosol"/>
    <property type="evidence" value="ECO:0007669"/>
    <property type="project" value="TreeGrafter"/>
</dbReference>
<name>A0A9X7P7G4_9FIRM</name>
<comment type="caution">
    <text evidence="3">Lacks conserved residue(s) required for the propagation of feature annotation.</text>
</comment>
<proteinExistence type="predicted"/>
<dbReference type="SUPFAM" id="SSF51998">
    <property type="entry name" value="PFL-like glycyl radical enzymes"/>
    <property type="match status" value="1"/>
</dbReference>
<dbReference type="PROSITE" id="PS51149">
    <property type="entry name" value="GLY_RADICAL_2"/>
    <property type="match status" value="1"/>
</dbReference>
<keyword evidence="2 6" id="KW-0456">Lyase</keyword>
<evidence type="ECO:0000313" key="7">
    <source>
        <dbReference type="Proteomes" id="UP000239430"/>
    </source>
</evidence>
<reference evidence="6 7" key="1">
    <citation type="submission" date="2018-03" db="EMBL/GenBank/DDBJ databases">
        <title>Genome sequence of Moorella stamsii DSM 26217.</title>
        <authorList>
            <person name="Poehlein A."/>
            <person name="Daniel R."/>
        </authorList>
    </citation>
    <scope>NUCLEOTIDE SEQUENCE [LARGE SCALE GENOMIC DNA]</scope>
    <source>
        <strain evidence="7">DSM 26217</strain>
    </source>
</reference>
<dbReference type="InterPro" id="IPR001150">
    <property type="entry name" value="Gly_radical"/>
</dbReference>
<dbReference type="Pfam" id="PF02901">
    <property type="entry name" value="PFL-like"/>
    <property type="match status" value="1"/>
</dbReference>
<dbReference type="GO" id="GO:0018805">
    <property type="term" value="F:benzylsuccinate synthase activity"/>
    <property type="evidence" value="ECO:0007669"/>
    <property type="project" value="UniProtKB-EC"/>
</dbReference>
<organism evidence="6 7">
    <name type="scientific">Neomoorella stamsii</name>
    <dbReference type="NCBI Taxonomy" id="1266720"/>
    <lineage>
        <taxon>Bacteria</taxon>
        <taxon>Bacillati</taxon>
        <taxon>Bacillota</taxon>
        <taxon>Clostridia</taxon>
        <taxon>Neomoorellales</taxon>
        <taxon>Neomoorellaceae</taxon>
        <taxon>Neomoorella</taxon>
    </lineage>
</organism>
<dbReference type="EC" id="4.1.99.11" evidence="6"/>
<dbReference type="PANTHER" id="PTHR43641">
    <property type="entry name" value="FORMATE ACETYLTRANSFERASE 3-RELATED"/>
    <property type="match status" value="1"/>
</dbReference>
<keyword evidence="7" id="KW-1185">Reference proteome</keyword>